<dbReference type="InterPro" id="IPR027417">
    <property type="entry name" value="P-loop_NTPase"/>
</dbReference>
<feature type="binding site" description="in other chain" evidence="8">
    <location>
        <position position="130"/>
    </location>
    <ligand>
        <name>IMP</name>
        <dbReference type="ChEBI" id="CHEBI:58053"/>
        <note>ligand shared between dimeric partners</note>
    </ligand>
</feature>
<keyword evidence="2 8" id="KW-0436">Ligase</keyword>
<evidence type="ECO:0000256" key="7">
    <source>
        <dbReference type="ARBA" id="ARBA00023134"/>
    </source>
</evidence>
<dbReference type="HAMAP" id="MF_00011">
    <property type="entry name" value="Adenylosucc_synth"/>
    <property type="match status" value="1"/>
</dbReference>
<feature type="binding site" description="in other chain" evidence="8">
    <location>
        <position position="239"/>
    </location>
    <ligand>
        <name>IMP</name>
        <dbReference type="ChEBI" id="CHEBI:58053"/>
        <note>ligand shared between dimeric partners</note>
    </ligand>
</feature>
<feature type="active site" evidence="9">
    <location>
        <position position="141"/>
    </location>
</feature>
<dbReference type="Gene3D" id="3.40.440.10">
    <property type="entry name" value="Adenylosuccinate Synthetase, subunit A, domain 1"/>
    <property type="match status" value="1"/>
</dbReference>
<keyword evidence="5 8" id="KW-0658">Purine biosynthesis</keyword>
<dbReference type="RefSeq" id="WP_189437689.1">
    <property type="nucleotide sequence ID" value="NZ_BMXE01000005.1"/>
</dbReference>
<dbReference type="PANTHER" id="PTHR11846">
    <property type="entry name" value="ADENYLOSUCCINATE SYNTHETASE"/>
    <property type="match status" value="1"/>
</dbReference>
<feature type="binding site" evidence="8">
    <location>
        <position position="40"/>
    </location>
    <ligand>
        <name>Mg(2+)</name>
        <dbReference type="ChEBI" id="CHEBI:18420"/>
    </ligand>
</feature>
<dbReference type="NCBIfam" id="TIGR00184">
    <property type="entry name" value="purA"/>
    <property type="match status" value="1"/>
</dbReference>
<dbReference type="Gene3D" id="1.10.300.10">
    <property type="entry name" value="Adenylosuccinate Synthetase, subunit A, domain 2"/>
    <property type="match status" value="1"/>
</dbReference>
<feature type="binding site" evidence="8">
    <location>
        <position position="144"/>
    </location>
    <ligand>
        <name>IMP</name>
        <dbReference type="ChEBI" id="CHEBI:58053"/>
        <note>ligand shared between dimeric partners</note>
    </ligand>
</feature>
<dbReference type="InterPro" id="IPR033128">
    <property type="entry name" value="Adenylosuccin_syn_Lys_AS"/>
</dbReference>
<feature type="active site" description="Proton donor" evidence="8">
    <location>
        <position position="41"/>
    </location>
</feature>
<dbReference type="Gene3D" id="3.90.170.10">
    <property type="entry name" value="Adenylosuccinate Synthetase, subunit A, domain 3"/>
    <property type="match status" value="1"/>
</dbReference>
<evidence type="ECO:0000256" key="6">
    <source>
        <dbReference type="ARBA" id="ARBA00022842"/>
    </source>
</evidence>
<evidence type="ECO:0000256" key="3">
    <source>
        <dbReference type="ARBA" id="ARBA00022723"/>
    </source>
</evidence>
<feature type="binding site" evidence="8">
    <location>
        <begin position="331"/>
        <end position="333"/>
    </location>
    <ligand>
        <name>GTP</name>
        <dbReference type="ChEBI" id="CHEBI:37565"/>
    </ligand>
</feature>
<dbReference type="Pfam" id="PF00709">
    <property type="entry name" value="Adenylsucc_synt"/>
    <property type="match status" value="1"/>
</dbReference>
<evidence type="ECO:0000256" key="8">
    <source>
        <dbReference type="HAMAP-Rule" id="MF_00011"/>
    </source>
</evidence>
<dbReference type="CDD" id="cd03108">
    <property type="entry name" value="AdSS"/>
    <property type="match status" value="1"/>
</dbReference>
<feature type="binding site" description="in other chain" evidence="8">
    <location>
        <position position="224"/>
    </location>
    <ligand>
        <name>IMP</name>
        <dbReference type="ChEBI" id="CHEBI:58053"/>
        <note>ligand shared between dimeric partners</note>
    </ligand>
</feature>
<keyword evidence="7 8" id="KW-0342">GTP-binding</keyword>
<evidence type="ECO:0000256" key="9">
    <source>
        <dbReference type="PROSITE-ProRule" id="PRU10134"/>
    </source>
</evidence>
<evidence type="ECO:0000256" key="1">
    <source>
        <dbReference type="ARBA" id="ARBA00011738"/>
    </source>
</evidence>
<reference evidence="12" key="1">
    <citation type="journal article" date="2019" name="Int. J. Syst. Evol. Microbiol.">
        <title>The Global Catalogue of Microorganisms (GCM) 10K type strain sequencing project: providing services to taxonomists for standard genome sequencing and annotation.</title>
        <authorList>
            <consortium name="The Broad Institute Genomics Platform"/>
            <consortium name="The Broad Institute Genome Sequencing Center for Infectious Disease"/>
            <person name="Wu L."/>
            <person name="Ma J."/>
        </authorList>
    </citation>
    <scope>NUCLEOTIDE SEQUENCE [LARGE SCALE GENOMIC DNA]</scope>
    <source>
        <strain evidence="12">KCTC 12861</strain>
    </source>
</reference>
<dbReference type="InterPro" id="IPR042111">
    <property type="entry name" value="Adenylosuccinate_synth_dom3"/>
</dbReference>
<dbReference type="InterPro" id="IPR042109">
    <property type="entry name" value="Adenylosuccinate_synth_dom1"/>
</dbReference>
<keyword evidence="8" id="KW-0963">Cytoplasm</keyword>
<dbReference type="PANTHER" id="PTHR11846:SF0">
    <property type="entry name" value="ADENYLOSUCCINATE SYNTHETASE"/>
    <property type="match status" value="1"/>
</dbReference>
<comment type="caution">
    <text evidence="11">The sequence shown here is derived from an EMBL/GenBank/DDBJ whole genome shotgun (WGS) entry which is preliminary data.</text>
</comment>
<comment type="pathway">
    <text evidence="8 10">Purine metabolism; AMP biosynthesis via de novo pathway; AMP from IMP: step 1/2.</text>
</comment>
<evidence type="ECO:0000256" key="4">
    <source>
        <dbReference type="ARBA" id="ARBA00022741"/>
    </source>
</evidence>
<evidence type="ECO:0000256" key="10">
    <source>
        <dbReference type="RuleBase" id="RU000520"/>
    </source>
</evidence>
<feature type="binding site" evidence="8">
    <location>
        <begin position="40"/>
        <end position="42"/>
    </location>
    <ligand>
        <name>GTP</name>
        <dbReference type="ChEBI" id="CHEBI:37565"/>
    </ligand>
</feature>
<feature type="active site" description="Proton acceptor" evidence="8">
    <location>
        <position position="13"/>
    </location>
</feature>
<dbReference type="PROSITE" id="PS00513">
    <property type="entry name" value="ADENYLOSUCCIN_SYN_2"/>
    <property type="match status" value="1"/>
</dbReference>
<evidence type="ECO:0000256" key="5">
    <source>
        <dbReference type="ARBA" id="ARBA00022755"/>
    </source>
</evidence>
<dbReference type="SUPFAM" id="SSF52540">
    <property type="entry name" value="P-loop containing nucleoside triphosphate hydrolases"/>
    <property type="match status" value="1"/>
</dbReference>
<protein>
    <recommendedName>
        <fullName evidence="8 10">Adenylosuccinate synthetase</fullName>
        <shortName evidence="8">AMPSase</shortName>
        <shortName evidence="8">AdSS</shortName>
        <ecNumber evidence="8 10">6.3.4.4</ecNumber>
    </recommendedName>
    <alternativeName>
        <fullName evidence="8">IMP--aspartate ligase</fullName>
    </alternativeName>
</protein>
<dbReference type="EMBL" id="BMXE01000005">
    <property type="protein sequence ID" value="GHB39317.1"/>
    <property type="molecule type" value="Genomic_DNA"/>
</dbReference>
<evidence type="ECO:0000313" key="12">
    <source>
        <dbReference type="Proteomes" id="UP000637980"/>
    </source>
</evidence>
<keyword evidence="4 8" id="KW-0547">Nucleotide-binding</keyword>
<comment type="catalytic activity">
    <reaction evidence="8 10">
        <text>IMP + L-aspartate + GTP = N(6)-(1,2-dicarboxyethyl)-AMP + GDP + phosphate + 2 H(+)</text>
        <dbReference type="Rhea" id="RHEA:15753"/>
        <dbReference type="ChEBI" id="CHEBI:15378"/>
        <dbReference type="ChEBI" id="CHEBI:29991"/>
        <dbReference type="ChEBI" id="CHEBI:37565"/>
        <dbReference type="ChEBI" id="CHEBI:43474"/>
        <dbReference type="ChEBI" id="CHEBI:57567"/>
        <dbReference type="ChEBI" id="CHEBI:58053"/>
        <dbReference type="ChEBI" id="CHEBI:58189"/>
        <dbReference type="EC" id="6.3.4.4"/>
    </reaction>
</comment>
<feature type="binding site" evidence="8">
    <location>
        <begin position="413"/>
        <end position="415"/>
    </location>
    <ligand>
        <name>GTP</name>
        <dbReference type="ChEBI" id="CHEBI:37565"/>
    </ligand>
</feature>
<feature type="binding site" description="in other chain" evidence="8">
    <location>
        <begin position="38"/>
        <end position="41"/>
    </location>
    <ligand>
        <name>IMP</name>
        <dbReference type="ChEBI" id="CHEBI:58053"/>
        <note>ligand shared between dimeric partners</note>
    </ligand>
</feature>
<dbReference type="Proteomes" id="UP000637980">
    <property type="component" value="Unassembled WGS sequence"/>
</dbReference>
<proteinExistence type="inferred from homology"/>
<evidence type="ECO:0000256" key="2">
    <source>
        <dbReference type="ARBA" id="ARBA00022598"/>
    </source>
</evidence>
<feature type="binding site" evidence="8">
    <location>
        <begin position="12"/>
        <end position="18"/>
    </location>
    <ligand>
        <name>GTP</name>
        <dbReference type="ChEBI" id="CHEBI:37565"/>
    </ligand>
</feature>
<feature type="binding site" description="in other chain" evidence="8">
    <location>
        <begin position="13"/>
        <end position="16"/>
    </location>
    <ligand>
        <name>IMP</name>
        <dbReference type="ChEBI" id="CHEBI:58053"/>
        <note>ligand shared between dimeric partners</note>
    </ligand>
</feature>
<comment type="function">
    <text evidence="8">Plays an important role in the de novo pathway of purine nucleotide biosynthesis. Catalyzes the first committed step in the biosynthesis of AMP from IMP.</text>
</comment>
<evidence type="ECO:0000313" key="11">
    <source>
        <dbReference type="EMBL" id="GHB39317.1"/>
    </source>
</evidence>
<dbReference type="InterPro" id="IPR001114">
    <property type="entry name" value="Adenylosuccinate_synthetase"/>
</dbReference>
<keyword evidence="3 8" id="KW-0479">Metal-binding</keyword>
<organism evidence="11 12">
    <name type="scientific">Pseudovibrio japonicus</name>
    <dbReference type="NCBI Taxonomy" id="366534"/>
    <lineage>
        <taxon>Bacteria</taxon>
        <taxon>Pseudomonadati</taxon>
        <taxon>Pseudomonadota</taxon>
        <taxon>Alphaproteobacteria</taxon>
        <taxon>Hyphomicrobiales</taxon>
        <taxon>Stappiaceae</taxon>
        <taxon>Pseudovibrio</taxon>
    </lineage>
</organism>
<feature type="binding site" evidence="8">
    <location>
        <position position="13"/>
    </location>
    <ligand>
        <name>Mg(2+)</name>
        <dbReference type="ChEBI" id="CHEBI:18420"/>
    </ligand>
</feature>
<comment type="cofactor">
    <cofactor evidence="8">
        <name>Mg(2+)</name>
        <dbReference type="ChEBI" id="CHEBI:18420"/>
    </cofactor>
    <text evidence="8">Binds 1 Mg(2+) ion per subunit.</text>
</comment>
<comment type="subcellular location">
    <subcellularLocation>
        <location evidence="8">Cytoplasm</location>
    </subcellularLocation>
</comment>
<accession>A0ABQ3EH23</accession>
<keyword evidence="6 8" id="KW-0460">Magnesium</keyword>
<dbReference type="NCBIfam" id="NF002223">
    <property type="entry name" value="PRK01117.1"/>
    <property type="match status" value="1"/>
</dbReference>
<feature type="binding site" evidence="8">
    <location>
        <position position="305"/>
    </location>
    <ligand>
        <name>GTP</name>
        <dbReference type="ChEBI" id="CHEBI:37565"/>
    </ligand>
</feature>
<keyword evidence="12" id="KW-1185">Reference proteome</keyword>
<dbReference type="InterPro" id="IPR018220">
    <property type="entry name" value="Adenylosuccin_syn_GTP-bd"/>
</dbReference>
<dbReference type="EC" id="6.3.4.4" evidence="8 10"/>
<dbReference type="SMART" id="SM00788">
    <property type="entry name" value="Adenylsucc_synt"/>
    <property type="match status" value="1"/>
</dbReference>
<name>A0ABQ3EH23_9HYPH</name>
<feature type="binding site" description="in other chain" evidence="8">
    <location>
        <position position="303"/>
    </location>
    <ligand>
        <name>IMP</name>
        <dbReference type="ChEBI" id="CHEBI:58053"/>
        <note>ligand shared between dimeric partners</note>
    </ligand>
</feature>
<comment type="subunit">
    <text evidence="1 8">Homodimer.</text>
</comment>
<sequence>MANVVVVGSQWGDEGKGKLVDWLSEQADVVVRFQGGHNAGHTLVIDGTSYKLALLPSGVVRGKLSVIGNGVVIDPHALVAEIARLEEQGVKISPEILRVADNATLILSLHRELDALREDASPAGTKIGTTKRGIGPAYEDKVGRRAIRVMDLANMSTLPAKIDRLLTHHNAILRGLGRDEIAPETIYKELESVADKILPYMDKAWYMLDKARREGKRLLFEGAQGALLDNDHGTYPFVTSSNTVAGQAAAGSGLGPNSIDYVLGITKAYTTRVGEGPFPTEQENEVGEFLGTRGHEFGTNTGRRRRCGWFDAVIVRQTVCTSGINGIALTKLDVLDGLDEIKICVGYELDGERIDYLPASQGAQARVVPIYETLPGWKESTKGARTWAELPAQAVKYVRHVEELIGAPVALLSTSPERDDTILVQNPFQD</sequence>
<gene>
    <name evidence="8 11" type="primary">purA</name>
    <name evidence="11" type="ORF">GCM10007094_30990</name>
</gene>
<dbReference type="PROSITE" id="PS01266">
    <property type="entry name" value="ADENYLOSUCCIN_SYN_1"/>
    <property type="match status" value="1"/>
</dbReference>
<feature type="binding site" evidence="8">
    <location>
        <begin position="299"/>
        <end position="305"/>
    </location>
    <ligand>
        <name>substrate</name>
    </ligand>
</feature>
<comment type="similarity">
    <text evidence="8 10">Belongs to the adenylosuccinate synthetase family.</text>
</comment>
<dbReference type="InterPro" id="IPR042110">
    <property type="entry name" value="Adenylosuccinate_synth_dom2"/>
</dbReference>